<reference evidence="3" key="1">
    <citation type="submission" date="2019-08" db="EMBL/GenBank/DDBJ databases">
        <title>Limnoglobus roseus gen. nov., sp. nov., a novel freshwater planctomycete with a giant genome from the family Gemmataceae.</title>
        <authorList>
            <person name="Kulichevskaya I.S."/>
            <person name="Naumoff D.G."/>
            <person name="Miroshnikov K."/>
            <person name="Ivanova A."/>
            <person name="Philippov D.A."/>
            <person name="Hakobyan A."/>
            <person name="Rijpstra I.C."/>
            <person name="Sinninghe Damste J.S."/>
            <person name="Liesack W."/>
            <person name="Dedysh S.N."/>
        </authorList>
    </citation>
    <scope>NUCLEOTIDE SEQUENCE [LARGE SCALE GENOMIC DNA]</scope>
    <source>
        <strain evidence="3">PX52</strain>
    </source>
</reference>
<keyword evidence="3" id="KW-1185">Reference proteome</keyword>
<evidence type="ECO:0008006" key="4">
    <source>
        <dbReference type="Google" id="ProtNLM"/>
    </source>
</evidence>
<gene>
    <name evidence="2" type="ORF">PX52LOC_04960</name>
</gene>
<protein>
    <recommendedName>
        <fullName evidence="4">Carboxypeptidase regulatory-like domain-containing protein</fullName>
    </recommendedName>
</protein>
<dbReference type="OrthoDB" id="289097at2"/>
<dbReference type="Proteomes" id="UP000324974">
    <property type="component" value="Chromosome"/>
</dbReference>
<evidence type="ECO:0000313" key="3">
    <source>
        <dbReference type="Proteomes" id="UP000324974"/>
    </source>
</evidence>
<proteinExistence type="predicted"/>
<name>A0A5C1AIW8_9BACT</name>
<dbReference type="KEGG" id="lrs:PX52LOC_04960"/>
<evidence type="ECO:0000313" key="2">
    <source>
        <dbReference type="EMBL" id="QEL17946.1"/>
    </source>
</evidence>
<dbReference type="RefSeq" id="WP_149112494.1">
    <property type="nucleotide sequence ID" value="NZ_CP042425.1"/>
</dbReference>
<dbReference type="EMBL" id="CP042425">
    <property type="protein sequence ID" value="QEL17946.1"/>
    <property type="molecule type" value="Genomic_DNA"/>
</dbReference>
<evidence type="ECO:0000256" key="1">
    <source>
        <dbReference type="SAM" id="MobiDB-lite"/>
    </source>
</evidence>
<dbReference type="PROSITE" id="PS51257">
    <property type="entry name" value="PROKAR_LIPOPROTEIN"/>
    <property type="match status" value="1"/>
</dbReference>
<accession>A0A5C1AIW8</accession>
<organism evidence="2 3">
    <name type="scientific">Limnoglobus roseus</name>
    <dbReference type="NCBI Taxonomy" id="2598579"/>
    <lineage>
        <taxon>Bacteria</taxon>
        <taxon>Pseudomonadati</taxon>
        <taxon>Planctomycetota</taxon>
        <taxon>Planctomycetia</taxon>
        <taxon>Gemmatales</taxon>
        <taxon>Gemmataceae</taxon>
        <taxon>Limnoglobus</taxon>
    </lineage>
</organism>
<feature type="region of interest" description="Disordered" evidence="1">
    <location>
        <begin position="140"/>
        <end position="169"/>
    </location>
</feature>
<feature type="compositionally biased region" description="Basic and acidic residues" evidence="1">
    <location>
        <begin position="148"/>
        <end position="160"/>
    </location>
</feature>
<sequence length="169" mass="17283">MNERPVLRRAARAAPLFLLAFVLAGCGQSRYPVAGRVSYPDGSPLEAGTVIAEATVNGVAVSSQGSVKPDGSFTLGTDLPGGGVPAGDYRVAVVPVPLPDGAAGSGKLPAVEGKFTRPETSGITFQVKTDPKNVLNITVERAVAPPDPPKEEPAPAKEEPVPVPAPPKE</sequence>
<dbReference type="AlphaFoldDB" id="A0A5C1AIW8"/>